<dbReference type="InterPro" id="IPR036388">
    <property type="entry name" value="WH-like_DNA-bd_sf"/>
</dbReference>
<sequence>MHMFTLAQLSGFVAVAEELHYGRAAARLRMTQPPLTRQIQALERELGVQLIDRTDRAIRLTPAGRAFLRDARRLLHDADSAVLAVRRVPTGEAGTVALGFTAASAPAALGPMLARMRTQLPQVDLVLHEMVTADQLDALSGGNLDLGLVRPPVTRPELSSREVRREPLVAALPAQHRLAQRDSLQVADLDGEDVVMWSPTESRYFHELLVGLFRDAGIAVRYSQHLTQVHSILALVEVGVGLGLVPEAAARARFTGVTFRPLITPDPEPVRLHAVWRTTNANPALRAMLDLPWTAPDLRTHSGL</sequence>
<reference evidence="6" key="1">
    <citation type="submission" date="2023-03" db="EMBL/GenBank/DDBJ databases">
        <title>Amycolatopsis taiwanensis NBRC 103393.</title>
        <authorList>
            <person name="Ichikawa N."/>
            <person name="Sato H."/>
            <person name="Tonouchi N."/>
        </authorList>
    </citation>
    <scope>NUCLEOTIDE SEQUENCE</scope>
    <source>
        <strain evidence="6">NBRC 103393</strain>
    </source>
</reference>
<dbReference type="PANTHER" id="PTHR30346:SF0">
    <property type="entry name" value="HCA OPERON TRANSCRIPTIONAL ACTIVATOR HCAR"/>
    <property type="match status" value="1"/>
</dbReference>
<keyword evidence="7" id="KW-1185">Reference proteome</keyword>
<comment type="caution">
    <text evidence="6">The sequence shown here is derived from an EMBL/GenBank/DDBJ whole genome shotgun (WGS) entry which is preliminary data.</text>
</comment>
<dbReference type="Gene3D" id="1.10.10.10">
    <property type="entry name" value="Winged helix-like DNA-binding domain superfamily/Winged helix DNA-binding domain"/>
    <property type="match status" value="1"/>
</dbReference>
<keyword evidence="4" id="KW-0804">Transcription</keyword>
<feature type="domain" description="HTH lysR-type" evidence="5">
    <location>
        <begin position="4"/>
        <end position="61"/>
    </location>
</feature>
<dbReference type="PANTHER" id="PTHR30346">
    <property type="entry name" value="TRANSCRIPTIONAL DUAL REGULATOR HCAR-RELATED"/>
    <property type="match status" value="1"/>
</dbReference>
<comment type="similarity">
    <text evidence="1">Belongs to the LysR transcriptional regulatory family.</text>
</comment>
<dbReference type="Proteomes" id="UP001165136">
    <property type="component" value="Unassembled WGS sequence"/>
</dbReference>
<dbReference type="InterPro" id="IPR005119">
    <property type="entry name" value="LysR_subst-bd"/>
</dbReference>
<evidence type="ECO:0000256" key="3">
    <source>
        <dbReference type="ARBA" id="ARBA00023125"/>
    </source>
</evidence>
<dbReference type="PROSITE" id="PS50931">
    <property type="entry name" value="HTH_LYSR"/>
    <property type="match status" value="1"/>
</dbReference>
<dbReference type="PRINTS" id="PR00039">
    <property type="entry name" value="HTHLYSR"/>
</dbReference>
<dbReference type="Gene3D" id="3.40.190.10">
    <property type="entry name" value="Periplasmic binding protein-like II"/>
    <property type="match status" value="2"/>
</dbReference>
<dbReference type="FunFam" id="1.10.10.10:FF:000001">
    <property type="entry name" value="LysR family transcriptional regulator"/>
    <property type="match status" value="1"/>
</dbReference>
<dbReference type="AlphaFoldDB" id="A0A9W6R7H1"/>
<organism evidence="6 7">
    <name type="scientific">Amycolatopsis taiwanensis</name>
    <dbReference type="NCBI Taxonomy" id="342230"/>
    <lineage>
        <taxon>Bacteria</taxon>
        <taxon>Bacillati</taxon>
        <taxon>Actinomycetota</taxon>
        <taxon>Actinomycetes</taxon>
        <taxon>Pseudonocardiales</taxon>
        <taxon>Pseudonocardiaceae</taxon>
        <taxon>Amycolatopsis</taxon>
    </lineage>
</organism>
<evidence type="ECO:0000259" key="5">
    <source>
        <dbReference type="PROSITE" id="PS50931"/>
    </source>
</evidence>
<protein>
    <submittedName>
        <fullName evidence="6">LysR family transcriptional regulator</fullName>
    </submittedName>
</protein>
<keyword evidence="2" id="KW-0805">Transcription regulation</keyword>
<dbReference type="GO" id="GO:0003677">
    <property type="term" value="F:DNA binding"/>
    <property type="evidence" value="ECO:0007669"/>
    <property type="project" value="UniProtKB-KW"/>
</dbReference>
<keyword evidence="3" id="KW-0238">DNA-binding</keyword>
<proteinExistence type="inferred from homology"/>
<accession>A0A9W6R7H1</accession>
<evidence type="ECO:0000256" key="2">
    <source>
        <dbReference type="ARBA" id="ARBA00023015"/>
    </source>
</evidence>
<name>A0A9W6R7H1_9PSEU</name>
<evidence type="ECO:0000313" key="6">
    <source>
        <dbReference type="EMBL" id="GLY70516.1"/>
    </source>
</evidence>
<evidence type="ECO:0000256" key="1">
    <source>
        <dbReference type="ARBA" id="ARBA00009437"/>
    </source>
</evidence>
<evidence type="ECO:0000256" key="4">
    <source>
        <dbReference type="ARBA" id="ARBA00023163"/>
    </source>
</evidence>
<dbReference type="GO" id="GO:0003700">
    <property type="term" value="F:DNA-binding transcription factor activity"/>
    <property type="evidence" value="ECO:0007669"/>
    <property type="project" value="InterPro"/>
</dbReference>
<gene>
    <name evidence="6" type="ORF">Atai01_71350</name>
</gene>
<dbReference type="Pfam" id="PF03466">
    <property type="entry name" value="LysR_substrate"/>
    <property type="match status" value="1"/>
</dbReference>
<dbReference type="SUPFAM" id="SSF53850">
    <property type="entry name" value="Periplasmic binding protein-like II"/>
    <property type="match status" value="1"/>
</dbReference>
<evidence type="ECO:0000313" key="7">
    <source>
        <dbReference type="Proteomes" id="UP001165136"/>
    </source>
</evidence>
<dbReference type="GO" id="GO:0032993">
    <property type="term" value="C:protein-DNA complex"/>
    <property type="evidence" value="ECO:0007669"/>
    <property type="project" value="TreeGrafter"/>
</dbReference>
<dbReference type="SUPFAM" id="SSF46785">
    <property type="entry name" value="Winged helix' DNA-binding domain"/>
    <property type="match status" value="1"/>
</dbReference>
<dbReference type="EMBL" id="BSTI01000024">
    <property type="protein sequence ID" value="GLY70516.1"/>
    <property type="molecule type" value="Genomic_DNA"/>
</dbReference>
<dbReference type="Pfam" id="PF00126">
    <property type="entry name" value="HTH_1"/>
    <property type="match status" value="1"/>
</dbReference>
<dbReference type="InterPro" id="IPR036390">
    <property type="entry name" value="WH_DNA-bd_sf"/>
</dbReference>
<dbReference type="InterPro" id="IPR000847">
    <property type="entry name" value="LysR_HTH_N"/>
</dbReference>